<evidence type="ECO:0000313" key="1">
    <source>
        <dbReference type="EMBL" id="TXB68026.1"/>
    </source>
</evidence>
<dbReference type="OrthoDB" id="7948811at2"/>
<dbReference type="RefSeq" id="WP_147099045.1">
    <property type="nucleotide sequence ID" value="NZ_JBHUFH010000003.1"/>
</dbReference>
<organism evidence="1 2">
    <name type="scientific">Paracoccus aurantiacus</name>
    <dbReference type="NCBI Taxonomy" id="2599412"/>
    <lineage>
        <taxon>Bacteria</taxon>
        <taxon>Pseudomonadati</taxon>
        <taxon>Pseudomonadota</taxon>
        <taxon>Alphaproteobacteria</taxon>
        <taxon>Rhodobacterales</taxon>
        <taxon>Paracoccaceae</taxon>
        <taxon>Paracoccus</taxon>
    </lineage>
</organism>
<accession>A0A5C6RZK5</accession>
<dbReference type="AlphaFoldDB" id="A0A5C6RZK5"/>
<gene>
    <name evidence="1" type="ORF">FQV27_12595</name>
</gene>
<evidence type="ECO:0000313" key="2">
    <source>
        <dbReference type="Proteomes" id="UP000321562"/>
    </source>
</evidence>
<keyword evidence="2" id="KW-1185">Reference proteome</keyword>
<dbReference type="EMBL" id="VOPL01000005">
    <property type="protein sequence ID" value="TXB68026.1"/>
    <property type="molecule type" value="Genomic_DNA"/>
</dbReference>
<sequence>MNRLFVAALAAATALGATGKEVRADAKVSVPIPNLEGISDANAEKLLSALAQINVITSNCPDYRISDGEWTLLTGTGDMLAAKLGIDPETYDREYYGPAFRMLDDPAACDRIGPKARPIIDDLIEMGGGTGENGS</sequence>
<name>A0A5C6RZK5_9RHOB</name>
<protein>
    <submittedName>
        <fullName evidence="1">Uncharacterized protein</fullName>
    </submittedName>
</protein>
<reference evidence="1 2" key="1">
    <citation type="submission" date="2019-08" db="EMBL/GenBank/DDBJ databases">
        <authorList>
            <person name="Ye J."/>
        </authorList>
    </citation>
    <scope>NUCLEOTIDE SEQUENCE [LARGE SCALE GENOMIC DNA]</scope>
    <source>
        <strain evidence="1 2">TK008</strain>
    </source>
</reference>
<comment type="caution">
    <text evidence="1">The sequence shown here is derived from an EMBL/GenBank/DDBJ whole genome shotgun (WGS) entry which is preliminary data.</text>
</comment>
<proteinExistence type="predicted"/>
<dbReference type="Proteomes" id="UP000321562">
    <property type="component" value="Unassembled WGS sequence"/>
</dbReference>